<dbReference type="AlphaFoldDB" id="A0A4Y7PUZ3"/>
<proteinExistence type="predicted"/>
<feature type="non-terminal residue" evidence="2">
    <location>
        <position position="187"/>
    </location>
</feature>
<dbReference type="OrthoDB" id="3004525at2759"/>
<gene>
    <name evidence="2" type="ORF">BD410DRAFT_684745</name>
</gene>
<organism evidence="2 3">
    <name type="scientific">Rickenella mellea</name>
    <dbReference type="NCBI Taxonomy" id="50990"/>
    <lineage>
        <taxon>Eukaryota</taxon>
        <taxon>Fungi</taxon>
        <taxon>Dikarya</taxon>
        <taxon>Basidiomycota</taxon>
        <taxon>Agaricomycotina</taxon>
        <taxon>Agaricomycetes</taxon>
        <taxon>Hymenochaetales</taxon>
        <taxon>Rickenellaceae</taxon>
        <taxon>Rickenella</taxon>
    </lineage>
</organism>
<feature type="domain" description="CxC2-like cysteine cluster KDZ transposase-associated" evidence="1">
    <location>
        <begin position="79"/>
        <end position="184"/>
    </location>
</feature>
<evidence type="ECO:0000259" key="1">
    <source>
        <dbReference type="Pfam" id="PF18803"/>
    </source>
</evidence>
<sequence>LMEWSRLRDVFLDEMIRLDGLGSQSSPMVCASGLCEKEGQYRCLDCFGSSVLCSGCMCATHQSHPLHRIEVNFWQKSSLHSLGLIVPLGHMGTVCPRSPTPTDLTVIDISGIHTVSVNFCDCEFACLPHRTQLLRVRWWPATLNRPQTVATFAALDTFLQLSLQSKLNMYDFYLSMVHLTDNAGVLN</sequence>
<dbReference type="VEuPathDB" id="FungiDB:BD410DRAFT_684745"/>
<feature type="non-terminal residue" evidence="2">
    <location>
        <position position="1"/>
    </location>
</feature>
<accession>A0A4Y7PUZ3</accession>
<dbReference type="EMBL" id="ML170199">
    <property type="protein sequence ID" value="TDL19234.1"/>
    <property type="molecule type" value="Genomic_DNA"/>
</dbReference>
<evidence type="ECO:0000313" key="2">
    <source>
        <dbReference type="EMBL" id="TDL19234.1"/>
    </source>
</evidence>
<dbReference type="Proteomes" id="UP000294933">
    <property type="component" value="Unassembled WGS sequence"/>
</dbReference>
<dbReference type="InterPro" id="IPR041457">
    <property type="entry name" value="CxC2_KDZ-assoc"/>
</dbReference>
<reference evidence="2 3" key="1">
    <citation type="submission" date="2018-06" db="EMBL/GenBank/DDBJ databases">
        <title>A transcriptomic atlas of mushroom development highlights an independent origin of complex multicellularity.</title>
        <authorList>
            <consortium name="DOE Joint Genome Institute"/>
            <person name="Krizsan K."/>
            <person name="Almasi E."/>
            <person name="Merenyi Z."/>
            <person name="Sahu N."/>
            <person name="Viragh M."/>
            <person name="Koszo T."/>
            <person name="Mondo S."/>
            <person name="Kiss B."/>
            <person name="Balint B."/>
            <person name="Kues U."/>
            <person name="Barry K."/>
            <person name="Hegedus J.C."/>
            <person name="Henrissat B."/>
            <person name="Johnson J."/>
            <person name="Lipzen A."/>
            <person name="Ohm R."/>
            <person name="Nagy I."/>
            <person name="Pangilinan J."/>
            <person name="Yan J."/>
            <person name="Xiong Y."/>
            <person name="Grigoriev I.V."/>
            <person name="Hibbett D.S."/>
            <person name="Nagy L.G."/>
        </authorList>
    </citation>
    <scope>NUCLEOTIDE SEQUENCE [LARGE SCALE GENOMIC DNA]</scope>
    <source>
        <strain evidence="2 3">SZMC22713</strain>
    </source>
</reference>
<protein>
    <recommendedName>
        <fullName evidence="1">CxC2-like cysteine cluster KDZ transposase-associated domain-containing protein</fullName>
    </recommendedName>
</protein>
<dbReference type="Pfam" id="PF18803">
    <property type="entry name" value="CxC2"/>
    <property type="match status" value="1"/>
</dbReference>
<name>A0A4Y7PUZ3_9AGAM</name>
<evidence type="ECO:0000313" key="3">
    <source>
        <dbReference type="Proteomes" id="UP000294933"/>
    </source>
</evidence>
<dbReference type="STRING" id="50990.A0A4Y7PUZ3"/>
<keyword evidence="3" id="KW-1185">Reference proteome</keyword>